<name>A0A162SZ32_9BACL</name>
<keyword evidence="6" id="KW-0378">Hydrolase</keyword>
<keyword evidence="4" id="KW-0479">Metal-binding</keyword>
<dbReference type="PROSITE" id="PS00764">
    <property type="entry name" value="ENDONUCLEASE_III_1"/>
    <property type="match status" value="1"/>
</dbReference>
<dbReference type="STRING" id="1765683.B2M26_09890"/>
<dbReference type="PIRSF" id="PIRSF001435">
    <property type="entry name" value="Nth"/>
    <property type="match status" value="1"/>
</dbReference>
<evidence type="ECO:0000256" key="8">
    <source>
        <dbReference type="ARBA" id="ARBA00023014"/>
    </source>
</evidence>
<evidence type="ECO:0000256" key="10">
    <source>
        <dbReference type="ARBA" id="ARBA00023295"/>
    </source>
</evidence>
<dbReference type="GO" id="GO:0016798">
    <property type="term" value="F:hydrolase activity, acting on glycosyl bonds"/>
    <property type="evidence" value="ECO:0007669"/>
    <property type="project" value="UniProtKB-KW"/>
</dbReference>
<dbReference type="Proteomes" id="UP000077421">
    <property type="component" value="Unassembled WGS sequence"/>
</dbReference>
<gene>
    <name evidence="12" type="ORF">AYW79_11025</name>
    <name evidence="13" type="ORF">B2M26_09890</name>
</gene>
<keyword evidence="8" id="KW-0411">Iron-sulfur</keyword>
<dbReference type="SMART" id="SM00478">
    <property type="entry name" value="ENDO3c"/>
    <property type="match status" value="1"/>
</dbReference>
<comment type="cofactor">
    <cofactor evidence="1">
        <name>[4Fe-4S] cluster</name>
        <dbReference type="ChEBI" id="CHEBI:49883"/>
    </cofactor>
</comment>
<dbReference type="InterPro" id="IPR003265">
    <property type="entry name" value="HhH-GPD_domain"/>
</dbReference>
<evidence type="ECO:0000313" key="15">
    <source>
        <dbReference type="Proteomes" id="UP000190229"/>
    </source>
</evidence>
<dbReference type="EMBL" id="MWPS01000026">
    <property type="protein sequence ID" value="OPG15901.1"/>
    <property type="molecule type" value="Genomic_DNA"/>
</dbReference>
<evidence type="ECO:0000256" key="3">
    <source>
        <dbReference type="ARBA" id="ARBA00022485"/>
    </source>
</evidence>
<keyword evidence="10" id="KW-0326">Glycosidase</keyword>
<dbReference type="PANTHER" id="PTHR10359">
    <property type="entry name" value="A/G-SPECIFIC ADENINE GLYCOSYLASE/ENDONUCLEASE III"/>
    <property type="match status" value="1"/>
</dbReference>
<evidence type="ECO:0000256" key="4">
    <source>
        <dbReference type="ARBA" id="ARBA00022723"/>
    </source>
</evidence>
<evidence type="ECO:0000256" key="7">
    <source>
        <dbReference type="ARBA" id="ARBA00023004"/>
    </source>
</evidence>
<accession>A0A162SZ32</accession>
<proteinExistence type="inferred from homology"/>
<dbReference type="Gene3D" id="1.10.1670.10">
    <property type="entry name" value="Helix-hairpin-Helix base-excision DNA repair enzymes (C-terminal)"/>
    <property type="match status" value="1"/>
</dbReference>
<evidence type="ECO:0000259" key="11">
    <source>
        <dbReference type="SMART" id="SM00478"/>
    </source>
</evidence>
<sequence length="266" mass="30157">MDDKGNFAQNSVIRESGVWAMPYHESLQPCADHAASHAVSANAQSDLLHKLYHKLLAHYGDPNWWPAASREEMMIGAILVQNVSWKNTVTALHLVRERFGFTFRALREAPLDELAACIRATRFYQSKAARLQAFSFWIEAQCGDDLDRLFARDAIELRRHLLSAPGIGPETADDILLYAAELPSFVIDSYTKRIMRRIAIGPERDTYEAWRSFFMERLPADVLLYNRYHALIDQLGSQVCRASRPLCTACPLKTCCTYARSQSSAD</sequence>
<evidence type="ECO:0000256" key="9">
    <source>
        <dbReference type="ARBA" id="ARBA00023204"/>
    </source>
</evidence>
<protein>
    <recommendedName>
        <fullName evidence="11">HhH-GPD domain-containing protein</fullName>
    </recommendedName>
</protein>
<dbReference type="GO" id="GO:0051539">
    <property type="term" value="F:4 iron, 4 sulfur cluster binding"/>
    <property type="evidence" value="ECO:0007669"/>
    <property type="project" value="UniProtKB-KW"/>
</dbReference>
<dbReference type="Pfam" id="PF00730">
    <property type="entry name" value="HhH-GPD"/>
    <property type="match status" value="1"/>
</dbReference>
<dbReference type="InterPro" id="IPR023170">
    <property type="entry name" value="HhH_base_excis_C"/>
</dbReference>
<dbReference type="AlphaFoldDB" id="A0A162SZ32"/>
<keyword evidence="7" id="KW-0408">Iron</keyword>
<evidence type="ECO:0000313" key="14">
    <source>
        <dbReference type="Proteomes" id="UP000077421"/>
    </source>
</evidence>
<organism evidence="12 14">
    <name type="scientific">Ferroacidibacillus organovorans</name>
    <dbReference type="NCBI Taxonomy" id="1765683"/>
    <lineage>
        <taxon>Bacteria</taxon>
        <taxon>Bacillati</taxon>
        <taxon>Bacillota</taxon>
        <taxon>Bacilli</taxon>
        <taxon>Bacillales</taxon>
        <taxon>Alicyclobacillaceae</taxon>
        <taxon>Ferroacidibacillus</taxon>
    </lineage>
</organism>
<evidence type="ECO:0000256" key="5">
    <source>
        <dbReference type="ARBA" id="ARBA00022763"/>
    </source>
</evidence>
<reference evidence="13 15" key="2">
    <citation type="submission" date="2017-02" db="EMBL/GenBank/DDBJ databases">
        <title>Draft genome of Acidibacillus ferrooxidans Huett2.</title>
        <authorList>
            <person name="Schopf S."/>
        </authorList>
    </citation>
    <scope>NUCLEOTIDE SEQUENCE [LARGE SCALE GENOMIC DNA]</scope>
    <source>
        <strain evidence="13 15">Huett2</strain>
    </source>
</reference>
<keyword evidence="15" id="KW-1185">Reference proteome</keyword>
<reference evidence="12 14" key="1">
    <citation type="submission" date="2016-02" db="EMBL/GenBank/DDBJ databases">
        <title>Draft genome sequence of Acidibacillus ferrooxidans SLC66.</title>
        <authorList>
            <person name="Oliveira G."/>
            <person name="Nancucheo I."/>
            <person name="Dall'Agnol H."/>
            <person name="Johnson B."/>
            <person name="Oliveira R."/>
            <person name="Nunes G.L."/>
            <person name="Tzotzos G."/>
            <person name="Orellana S.C."/>
            <person name="Salim A.C."/>
            <person name="Araujo F.M."/>
        </authorList>
    </citation>
    <scope>NUCLEOTIDE SEQUENCE [LARGE SCALE GENOMIC DNA]</scope>
    <source>
        <strain evidence="12 14">SLC66</strain>
    </source>
</reference>
<keyword evidence="5" id="KW-0227">DNA damage</keyword>
<dbReference type="SUPFAM" id="SSF48150">
    <property type="entry name" value="DNA-glycosylase"/>
    <property type="match status" value="1"/>
</dbReference>
<comment type="similarity">
    <text evidence="2">Belongs to the Nth/MutY family.</text>
</comment>
<dbReference type="Proteomes" id="UP000190229">
    <property type="component" value="Unassembled WGS sequence"/>
</dbReference>
<evidence type="ECO:0000313" key="12">
    <source>
        <dbReference type="EMBL" id="OAG93371.1"/>
    </source>
</evidence>
<feature type="domain" description="HhH-GPD" evidence="11">
    <location>
        <begin position="79"/>
        <end position="238"/>
    </location>
</feature>
<dbReference type="EMBL" id="LSUQ01000038">
    <property type="protein sequence ID" value="OAG93371.1"/>
    <property type="molecule type" value="Genomic_DNA"/>
</dbReference>
<evidence type="ECO:0000256" key="6">
    <source>
        <dbReference type="ARBA" id="ARBA00022801"/>
    </source>
</evidence>
<dbReference type="GO" id="GO:0006284">
    <property type="term" value="P:base-excision repair"/>
    <property type="evidence" value="ECO:0007669"/>
    <property type="project" value="InterPro"/>
</dbReference>
<dbReference type="CDD" id="cd00056">
    <property type="entry name" value="ENDO3c"/>
    <property type="match status" value="1"/>
</dbReference>
<dbReference type="GO" id="GO:0046872">
    <property type="term" value="F:metal ion binding"/>
    <property type="evidence" value="ECO:0007669"/>
    <property type="project" value="UniProtKB-KW"/>
</dbReference>
<keyword evidence="9" id="KW-0234">DNA repair</keyword>
<comment type="caution">
    <text evidence="12">The sequence shown here is derived from an EMBL/GenBank/DDBJ whole genome shotgun (WGS) entry which is preliminary data.</text>
</comment>
<keyword evidence="3" id="KW-0004">4Fe-4S</keyword>
<evidence type="ECO:0000256" key="2">
    <source>
        <dbReference type="ARBA" id="ARBA00008343"/>
    </source>
</evidence>
<dbReference type="InterPro" id="IPR011257">
    <property type="entry name" value="DNA_glycosylase"/>
</dbReference>
<evidence type="ECO:0000256" key="1">
    <source>
        <dbReference type="ARBA" id="ARBA00001966"/>
    </source>
</evidence>
<dbReference type="PANTHER" id="PTHR10359:SF19">
    <property type="entry name" value="DNA REPAIR GLYCOSYLASE MJ1434-RELATED"/>
    <property type="match status" value="1"/>
</dbReference>
<dbReference type="InterPro" id="IPR004035">
    <property type="entry name" value="Endouclease-III_FeS-bd_BS"/>
</dbReference>
<evidence type="ECO:0000313" key="13">
    <source>
        <dbReference type="EMBL" id="OPG15901.1"/>
    </source>
</evidence>
<dbReference type="Gene3D" id="1.10.340.30">
    <property type="entry name" value="Hypothetical protein, domain 2"/>
    <property type="match status" value="1"/>
</dbReference>